<evidence type="ECO:0000256" key="5">
    <source>
        <dbReference type="ARBA" id="ARBA00008663"/>
    </source>
</evidence>
<keyword evidence="12" id="KW-0067">ATP-binding</keyword>
<evidence type="ECO:0000313" key="23">
    <source>
        <dbReference type="EMBL" id="MBW4547335.1"/>
    </source>
</evidence>
<dbReference type="PROSITE" id="PS00110">
    <property type="entry name" value="PYRUVATE_KINASE"/>
    <property type="match status" value="1"/>
</dbReference>
<dbReference type="EMBL" id="JAHHIF010000039">
    <property type="protein sequence ID" value="MBW4547335.1"/>
    <property type="molecule type" value="Genomic_DNA"/>
</dbReference>
<evidence type="ECO:0000256" key="14">
    <source>
        <dbReference type="ARBA" id="ARBA00022958"/>
    </source>
</evidence>
<dbReference type="AlphaFoldDB" id="A0A951UBR5"/>
<dbReference type="InterPro" id="IPR036918">
    <property type="entry name" value="Pyrv_Knase_C_sf"/>
</dbReference>
<organism evidence="23 24">
    <name type="scientific">Symplocastrum torsivum CPER-KK1</name>
    <dbReference type="NCBI Taxonomy" id="450513"/>
    <lineage>
        <taxon>Bacteria</taxon>
        <taxon>Bacillati</taxon>
        <taxon>Cyanobacteriota</taxon>
        <taxon>Cyanophyceae</taxon>
        <taxon>Oscillatoriophycideae</taxon>
        <taxon>Oscillatoriales</taxon>
        <taxon>Microcoleaceae</taxon>
        <taxon>Symplocastrum</taxon>
    </lineage>
</organism>
<dbReference type="SUPFAM" id="SSF52935">
    <property type="entry name" value="PK C-terminal domain-like"/>
    <property type="match status" value="1"/>
</dbReference>
<feature type="domain" description="Pyruvate kinase barrel" evidence="20">
    <location>
        <begin position="8"/>
        <end position="330"/>
    </location>
</feature>
<dbReference type="Pfam" id="PF02887">
    <property type="entry name" value="PK_C"/>
    <property type="match status" value="1"/>
</dbReference>
<evidence type="ECO:0000256" key="3">
    <source>
        <dbReference type="ARBA" id="ARBA00004997"/>
    </source>
</evidence>
<dbReference type="Gene3D" id="2.40.33.10">
    <property type="entry name" value="PK beta-barrel domain-like"/>
    <property type="match status" value="1"/>
</dbReference>
<comment type="cofactor">
    <cofactor evidence="2">
        <name>K(+)</name>
        <dbReference type="ChEBI" id="CHEBI:29103"/>
    </cofactor>
</comment>
<dbReference type="GO" id="GO:0004743">
    <property type="term" value="F:pyruvate kinase activity"/>
    <property type="evidence" value="ECO:0007669"/>
    <property type="project" value="UniProtKB-UniRule"/>
</dbReference>
<evidence type="ECO:0000256" key="6">
    <source>
        <dbReference type="ARBA" id="ARBA00011881"/>
    </source>
</evidence>
<dbReference type="NCBIfam" id="NF004978">
    <property type="entry name" value="PRK06354.1"/>
    <property type="match status" value="1"/>
</dbReference>
<dbReference type="InterPro" id="IPR015813">
    <property type="entry name" value="Pyrv/PenolPyrv_kinase-like_dom"/>
</dbReference>
<evidence type="ECO:0000256" key="19">
    <source>
        <dbReference type="RuleBase" id="RU000504"/>
    </source>
</evidence>
<dbReference type="GO" id="GO:0030955">
    <property type="term" value="F:potassium ion binding"/>
    <property type="evidence" value="ECO:0007669"/>
    <property type="project" value="UniProtKB-UniRule"/>
</dbReference>
<evidence type="ECO:0000259" key="22">
    <source>
        <dbReference type="Pfam" id="PF02887"/>
    </source>
</evidence>
<dbReference type="GO" id="GO:0005524">
    <property type="term" value="F:ATP binding"/>
    <property type="evidence" value="ECO:0007669"/>
    <property type="project" value="UniProtKB-KW"/>
</dbReference>
<dbReference type="Proteomes" id="UP000753908">
    <property type="component" value="Unassembled WGS sequence"/>
</dbReference>
<dbReference type="Pfam" id="PF00224">
    <property type="entry name" value="PK"/>
    <property type="match status" value="1"/>
</dbReference>
<dbReference type="SUPFAM" id="SSF51621">
    <property type="entry name" value="Phosphoenolpyruvate/pyruvate domain"/>
    <property type="match status" value="1"/>
</dbReference>
<evidence type="ECO:0000259" key="20">
    <source>
        <dbReference type="Pfam" id="PF00224"/>
    </source>
</evidence>
<dbReference type="SUPFAM" id="SSF50800">
    <property type="entry name" value="PK beta-barrel domain-like"/>
    <property type="match status" value="1"/>
</dbReference>
<evidence type="ECO:0000256" key="7">
    <source>
        <dbReference type="ARBA" id="ARBA00012142"/>
    </source>
</evidence>
<dbReference type="InterPro" id="IPR040442">
    <property type="entry name" value="Pyrv_kinase-like_dom_sf"/>
</dbReference>
<dbReference type="NCBIfam" id="TIGR01064">
    <property type="entry name" value="pyruv_kin"/>
    <property type="match status" value="1"/>
</dbReference>
<keyword evidence="14" id="KW-0630">Potassium</keyword>
<name>A0A951UBR5_9CYAN</name>
<evidence type="ECO:0000256" key="2">
    <source>
        <dbReference type="ARBA" id="ARBA00001958"/>
    </source>
</evidence>
<keyword evidence="8 19" id="KW-0808">Transferase</keyword>
<dbReference type="FunFam" id="3.20.20.60:FF:000025">
    <property type="entry name" value="Pyruvate kinase"/>
    <property type="match status" value="1"/>
</dbReference>
<evidence type="ECO:0000256" key="11">
    <source>
        <dbReference type="ARBA" id="ARBA00022777"/>
    </source>
</evidence>
<evidence type="ECO:0000313" key="24">
    <source>
        <dbReference type="Proteomes" id="UP000753908"/>
    </source>
</evidence>
<evidence type="ECO:0000256" key="1">
    <source>
        <dbReference type="ARBA" id="ARBA00001946"/>
    </source>
</evidence>
<feature type="domain" description="PEP-utilising enzyme mobile" evidence="21">
    <location>
        <begin position="504"/>
        <end position="575"/>
    </location>
</feature>
<dbReference type="FunFam" id="2.40.33.10:FF:000001">
    <property type="entry name" value="Pyruvate kinase"/>
    <property type="match status" value="1"/>
</dbReference>
<evidence type="ECO:0000256" key="13">
    <source>
        <dbReference type="ARBA" id="ARBA00022842"/>
    </source>
</evidence>
<protein>
    <recommendedName>
        <fullName evidence="7 18">Pyruvate kinase</fullName>
        <ecNumber evidence="7 18">2.7.1.40</ecNumber>
    </recommendedName>
</protein>
<comment type="cofactor">
    <cofactor evidence="1">
        <name>Mg(2+)</name>
        <dbReference type="ChEBI" id="CHEBI:18420"/>
    </cofactor>
</comment>
<evidence type="ECO:0000259" key="21">
    <source>
        <dbReference type="Pfam" id="PF00391"/>
    </source>
</evidence>
<evidence type="ECO:0000256" key="18">
    <source>
        <dbReference type="NCBIfam" id="TIGR01064"/>
    </source>
</evidence>
<dbReference type="SUPFAM" id="SSF52009">
    <property type="entry name" value="Phosphohistidine domain"/>
    <property type="match status" value="1"/>
</dbReference>
<dbReference type="GO" id="GO:0000287">
    <property type="term" value="F:magnesium ion binding"/>
    <property type="evidence" value="ECO:0007669"/>
    <property type="project" value="UniProtKB-UniRule"/>
</dbReference>
<keyword evidence="11 19" id="KW-0418">Kinase</keyword>
<dbReference type="InterPro" id="IPR015793">
    <property type="entry name" value="Pyrv_Knase_brl"/>
</dbReference>
<gene>
    <name evidence="23" type="primary">pyk</name>
    <name evidence="23" type="ORF">KME25_23280</name>
</gene>
<dbReference type="Gene3D" id="3.20.20.60">
    <property type="entry name" value="Phosphoenolpyruvate-binding domains"/>
    <property type="match status" value="1"/>
</dbReference>
<dbReference type="PANTHER" id="PTHR11817">
    <property type="entry name" value="PYRUVATE KINASE"/>
    <property type="match status" value="1"/>
</dbReference>
<comment type="similarity">
    <text evidence="4">In the C-terminal section; belongs to the PEP-utilizing enzyme family.</text>
</comment>
<dbReference type="FunFam" id="3.40.1380.20:FF:000013">
    <property type="entry name" value="Pyruvate kinase"/>
    <property type="match status" value="1"/>
</dbReference>
<sequence length="593" mass="63588">MQLQNSLRRTKIVATIGPATSRPDVLKALIKAGATTLRLNFSHGTHEDHQRSIRLIRQTAFELNQPVGILQDLQGPKIRLGKFEEGPIVLNKGDRYTLTSEFMLGNQEMSCVTYEPLADEVPAGATILLDDGKVEMYVEEVDKVKRALHCRVVVAGTLSNNKGVNFPGVYLSIKAMTDKDRQDLMFGLDQGVDWVALSFVRNPQDVLEIKELIASAGKQVPVIAKIEKHEAIEQMEAILSLCDGVMVARGDLGVELPAEDVPILQKRLIATANRLGIPVITATQMLDSMVHSPRPTRAEISDVANAILDGTDAVMLSNETAVGKYPVEAVETMARIAVRIEREQISRKTEDTRRSIPNAISQAVGQIAEQLQASAIMTLTKTGATARNVSKFRPFTPILAITPHVDVARQLQLVWGVKPLLVLDLPSTGQTFQAAINVAQEKQLLAEGNLVVMTAGTLQGVPGSTDLIKVEVVTAVLGQGIGIGQGSVSGLARVAHRAMDVGNFNPGEILVASSTNADYVEAIRKASGIITEDESLTSHAAVIGLRLGVPVIVGVKNATQIIRDGAILTLDTHRGLVYSGAIGASPANGVLMV</sequence>
<evidence type="ECO:0000256" key="10">
    <source>
        <dbReference type="ARBA" id="ARBA00022741"/>
    </source>
</evidence>
<comment type="subunit">
    <text evidence="6">Homotetramer.</text>
</comment>
<comment type="similarity">
    <text evidence="5 19">Belongs to the pyruvate kinase family.</text>
</comment>
<dbReference type="InterPro" id="IPR015795">
    <property type="entry name" value="Pyrv_Knase_C"/>
</dbReference>
<comment type="pathway">
    <text evidence="3 19">Carbohydrate degradation; glycolysis; pyruvate from D-glyceraldehyde 3-phosphate: step 5/5.</text>
</comment>
<dbReference type="Pfam" id="PF00391">
    <property type="entry name" value="PEP-utilizers"/>
    <property type="match status" value="1"/>
</dbReference>
<evidence type="ECO:0000256" key="12">
    <source>
        <dbReference type="ARBA" id="ARBA00022840"/>
    </source>
</evidence>
<evidence type="ECO:0000256" key="15">
    <source>
        <dbReference type="ARBA" id="ARBA00023152"/>
    </source>
</evidence>
<evidence type="ECO:0000256" key="8">
    <source>
        <dbReference type="ARBA" id="ARBA00022679"/>
    </source>
</evidence>
<comment type="caution">
    <text evidence="23">The sequence shown here is derived from an EMBL/GenBank/DDBJ whole genome shotgun (WGS) entry which is preliminary data.</text>
</comment>
<dbReference type="InterPro" id="IPR001697">
    <property type="entry name" value="Pyr_Knase"/>
</dbReference>
<keyword evidence="9" id="KW-0479">Metal-binding</keyword>
<dbReference type="NCBIfam" id="NF004491">
    <property type="entry name" value="PRK05826.1"/>
    <property type="match status" value="1"/>
</dbReference>
<keyword evidence="13 19" id="KW-0460">Magnesium</keyword>
<dbReference type="InterPro" id="IPR008279">
    <property type="entry name" value="PEP-util_enz_mobile_dom"/>
</dbReference>
<dbReference type="EC" id="2.7.1.40" evidence="7 18"/>
<dbReference type="PRINTS" id="PR01050">
    <property type="entry name" value="PYRUVTKNASE"/>
</dbReference>
<comment type="catalytic activity">
    <reaction evidence="17 19">
        <text>pyruvate + ATP = phosphoenolpyruvate + ADP + H(+)</text>
        <dbReference type="Rhea" id="RHEA:18157"/>
        <dbReference type="ChEBI" id="CHEBI:15361"/>
        <dbReference type="ChEBI" id="CHEBI:15378"/>
        <dbReference type="ChEBI" id="CHEBI:30616"/>
        <dbReference type="ChEBI" id="CHEBI:58702"/>
        <dbReference type="ChEBI" id="CHEBI:456216"/>
        <dbReference type="EC" id="2.7.1.40"/>
    </reaction>
</comment>
<evidence type="ECO:0000256" key="4">
    <source>
        <dbReference type="ARBA" id="ARBA00006237"/>
    </source>
</evidence>
<evidence type="ECO:0000256" key="9">
    <source>
        <dbReference type="ARBA" id="ARBA00022723"/>
    </source>
</evidence>
<accession>A0A951UBR5</accession>
<reference evidence="23" key="1">
    <citation type="submission" date="2021-05" db="EMBL/GenBank/DDBJ databases">
        <authorList>
            <person name="Pietrasiak N."/>
            <person name="Ward R."/>
            <person name="Stajich J.E."/>
            <person name="Kurbessoian T."/>
        </authorList>
    </citation>
    <scope>NUCLEOTIDE SEQUENCE</scope>
    <source>
        <strain evidence="23">CPER-KK1</strain>
    </source>
</reference>
<evidence type="ECO:0000256" key="16">
    <source>
        <dbReference type="ARBA" id="ARBA00023317"/>
    </source>
</evidence>
<keyword evidence="15 19" id="KW-0324">Glycolysis</keyword>
<dbReference type="Gene3D" id="3.50.30.10">
    <property type="entry name" value="Phosphohistidine domain"/>
    <property type="match status" value="1"/>
</dbReference>
<keyword evidence="10" id="KW-0547">Nucleotide-binding</keyword>
<dbReference type="InterPro" id="IPR011037">
    <property type="entry name" value="Pyrv_Knase-like_insert_dom_sf"/>
</dbReference>
<dbReference type="InterPro" id="IPR015806">
    <property type="entry name" value="Pyrv_Knase_insert_dom_sf"/>
</dbReference>
<dbReference type="Gene3D" id="3.40.1380.20">
    <property type="entry name" value="Pyruvate kinase, C-terminal domain"/>
    <property type="match status" value="1"/>
</dbReference>
<keyword evidence="16 23" id="KW-0670">Pyruvate</keyword>
<feature type="domain" description="Pyruvate kinase C-terminal" evidence="22">
    <location>
        <begin position="358"/>
        <end position="470"/>
    </location>
</feature>
<dbReference type="InterPro" id="IPR036637">
    <property type="entry name" value="Phosphohistidine_dom_sf"/>
</dbReference>
<dbReference type="InterPro" id="IPR018209">
    <property type="entry name" value="Pyrv_Knase_AS"/>
</dbReference>
<dbReference type="GO" id="GO:0016301">
    <property type="term" value="F:kinase activity"/>
    <property type="evidence" value="ECO:0007669"/>
    <property type="project" value="UniProtKB-KW"/>
</dbReference>
<evidence type="ECO:0000256" key="17">
    <source>
        <dbReference type="ARBA" id="ARBA00048152"/>
    </source>
</evidence>
<proteinExistence type="inferred from homology"/>
<reference evidence="23" key="2">
    <citation type="journal article" date="2022" name="Microbiol. Resour. Announc.">
        <title>Metagenome Sequencing to Explore Phylogenomics of Terrestrial Cyanobacteria.</title>
        <authorList>
            <person name="Ward R.D."/>
            <person name="Stajich J.E."/>
            <person name="Johansen J.R."/>
            <person name="Huntemann M."/>
            <person name="Clum A."/>
            <person name="Foster B."/>
            <person name="Foster B."/>
            <person name="Roux S."/>
            <person name="Palaniappan K."/>
            <person name="Varghese N."/>
            <person name="Mukherjee S."/>
            <person name="Reddy T.B.K."/>
            <person name="Daum C."/>
            <person name="Copeland A."/>
            <person name="Chen I.A."/>
            <person name="Ivanova N.N."/>
            <person name="Kyrpides N.C."/>
            <person name="Shapiro N."/>
            <person name="Eloe-Fadrosh E.A."/>
            <person name="Pietrasiak N."/>
        </authorList>
    </citation>
    <scope>NUCLEOTIDE SEQUENCE</scope>
    <source>
        <strain evidence="23">CPER-KK1</strain>
    </source>
</reference>